<gene>
    <name evidence="1" type="ORF">F7Q92_01060</name>
</gene>
<protein>
    <recommendedName>
        <fullName evidence="3">DUF1376 domain-containing protein</fullName>
    </recommendedName>
</protein>
<evidence type="ECO:0000313" key="1">
    <source>
        <dbReference type="EMBL" id="KAB0585108.1"/>
    </source>
</evidence>
<evidence type="ECO:0008006" key="3">
    <source>
        <dbReference type="Google" id="ProtNLM"/>
    </source>
</evidence>
<organism evidence="1 2">
    <name type="scientific">Ideonella dechloratans</name>
    <dbReference type="NCBI Taxonomy" id="36863"/>
    <lineage>
        <taxon>Bacteria</taxon>
        <taxon>Pseudomonadati</taxon>
        <taxon>Pseudomonadota</taxon>
        <taxon>Betaproteobacteria</taxon>
        <taxon>Burkholderiales</taxon>
        <taxon>Sphaerotilaceae</taxon>
        <taxon>Ideonella</taxon>
    </lineage>
</organism>
<comment type="caution">
    <text evidence="1">The sequence shown here is derived from an EMBL/GenBank/DDBJ whole genome shotgun (WGS) entry which is preliminary data.</text>
</comment>
<evidence type="ECO:0000313" key="2">
    <source>
        <dbReference type="Proteomes" id="UP000430120"/>
    </source>
</evidence>
<accession>A0A643FGK4</accession>
<dbReference type="Proteomes" id="UP000430120">
    <property type="component" value="Unassembled WGS sequence"/>
</dbReference>
<sequence>MGRQRTINDHGFWHSPLLQQCTTEDKTALLHLLTSPVSNIIGAYALVPRIAAAEIGWSQDQWLQVVERLRAEDLVWFEPARMFVWVRIWWFHNLASQTMGPKLRARTIENIRQLPEPWLAPFLADYKARLTEELRQLLDTLLEGDAQVEALPVPHEYGIDAPSNLSLHNSNANDKTNSKLTPTLDAPAEVPVDKSGIPASSLGQVEAAIAKAQRKGVSKAGTQAILSAVAKQYQSNRPPKDAGAYAYAVAQSLVTPPQQPALPAPPSKSELKAWAGRCFCWPAENPSSFMRVEETGFCEQVTLKDGEPRHGYAPLGRGNLLSALREGKLREVSAVIFEDLAKGVRP</sequence>
<dbReference type="OrthoDB" id="3199595at2"/>
<reference evidence="1 2" key="1">
    <citation type="submission" date="2019-09" db="EMBL/GenBank/DDBJ databases">
        <title>Draft genome sequences of 48 bacterial type strains from the CCUG.</title>
        <authorList>
            <person name="Tunovic T."/>
            <person name="Pineiro-Iglesias B."/>
            <person name="Unosson C."/>
            <person name="Inganas E."/>
            <person name="Ohlen M."/>
            <person name="Cardew S."/>
            <person name="Jensie-Markopoulos S."/>
            <person name="Salva-Serra F."/>
            <person name="Jaen-Luchoro D."/>
            <person name="Karlsson R."/>
            <person name="Svensson-Stadler L."/>
            <person name="Chun J."/>
            <person name="Moore E."/>
        </authorList>
    </citation>
    <scope>NUCLEOTIDE SEQUENCE [LARGE SCALE GENOMIC DNA]</scope>
    <source>
        <strain evidence="1 2">CCUG 30977</strain>
    </source>
</reference>
<dbReference type="EMBL" id="VZPB01000002">
    <property type="protein sequence ID" value="KAB0585108.1"/>
    <property type="molecule type" value="Genomic_DNA"/>
</dbReference>
<proteinExistence type="predicted"/>
<name>A0A643FGK4_IDEDE</name>
<dbReference type="RefSeq" id="WP_151122094.1">
    <property type="nucleotide sequence ID" value="NZ_CP088081.1"/>
</dbReference>
<dbReference type="AlphaFoldDB" id="A0A643FGK4"/>
<keyword evidence="2" id="KW-1185">Reference proteome</keyword>